<comment type="similarity">
    <text evidence="1">Belongs to the NmrA-type oxidoreductase family.</text>
</comment>
<reference evidence="5" key="1">
    <citation type="submission" date="2025-05" db="UniProtKB">
        <authorList>
            <consortium name="RefSeq"/>
        </authorList>
    </citation>
    <scope>NUCLEOTIDE SEQUENCE [LARGE SCALE GENOMIC DNA]</scope>
</reference>
<evidence type="ECO:0000256" key="3">
    <source>
        <dbReference type="ARBA" id="ARBA00040296"/>
    </source>
</evidence>
<evidence type="ECO:0000256" key="2">
    <source>
        <dbReference type="ARBA" id="ARBA00022857"/>
    </source>
</evidence>
<dbReference type="Proteomes" id="UP001652642">
    <property type="component" value="Chromosome 2"/>
</dbReference>
<dbReference type="Pfam" id="PF05368">
    <property type="entry name" value="NmrA"/>
    <property type="match status" value="1"/>
</dbReference>
<proteinExistence type="inferred from homology"/>
<dbReference type="GeneID" id="110091286"/>
<keyword evidence="5" id="KW-1185">Reference proteome</keyword>
<protein>
    <recommendedName>
        <fullName evidence="3">NmrA-like family domain-containing protein 1</fullName>
    </recommendedName>
</protein>
<keyword evidence="2" id="KW-0521">NADP</keyword>
<dbReference type="RefSeq" id="XP_072845192.1">
    <property type="nucleotide sequence ID" value="XM_072989091.1"/>
</dbReference>
<reference evidence="6" key="2">
    <citation type="submission" date="2025-08" db="UniProtKB">
        <authorList>
            <consortium name="RefSeq"/>
        </authorList>
    </citation>
    <scope>IDENTIFICATION</scope>
</reference>
<name>A0ABM5FIF1_9SAUR</name>
<dbReference type="InterPro" id="IPR036291">
    <property type="entry name" value="NAD(P)-bd_dom_sf"/>
</dbReference>
<feature type="domain" description="NmrA-like" evidence="4">
    <location>
        <begin position="5"/>
        <end position="265"/>
    </location>
</feature>
<accession>A0ABM5FIF1</accession>
<evidence type="ECO:0000259" key="4">
    <source>
        <dbReference type="Pfam" id="PF05368"/>
    </source>
</evidence>
<dbReference type="SUPFAM" id="SSF51735">
    <property type="entry name" value="NAD(P)-binding Rossmann-fold domains"/>
    <property type="match status" value="1"/>
</dbReference>
<dbReference type="PANTHER" id="PTHR42748">
    <property type="entry name" value="NITROGEN METABOLITE REPRESSION PROTEIN NMRA FAMILY MEMBER"/>
    <property type="match status" value="1"/>
</dbReference>
<dbReference type="Gene3D" id="3.90.25.10">
    <property type="entry name" value="UDP-galactose 4-epimerase, domain 1"/>
    <property type="match status" value="1"/>
</dbReference>
<dbReference type="InterPro" id="IPR008030">
    <property type="entry name" value="NmrA-like"/>
</dbReference>
<dbReference type="CDD" id="cd05251">
    <property type="entry name" value="NmrA_like_SDR_a"/>
    <property type="match status" value="1"/>
</dbReference>
<evidence type="ECO:0000313" key="6">
    <source>
        <dbReference type="RefSeq" id="XP_072845192.1"/>
    </source>
</evidence>
<gene>
    <name evidence="6" type="primary">LOC110091286</name>
</gene>
<evidence type="ECO:0000313" key="5">
    <source>
        <dbReference type="Proteomes" id="UP001652642"/>
    </source>
</evidence>
<dbReference type="PANTHER" id="PTHR42748:SF10">
    <property type="entry name" value="NMRA-LIKE DOMAIN-CONTAINING PROTEIN"/>
    <property type="match status" value="1"/>
</dbReference>
<dbReference type="InterPro" id="IPR051164">
    <property type="entry name" value="NmrA-like_oxidored"/>
</dbReference>
<dbReference type="Gene3D" id="3.40.50.720">
    <property type="entry name" value="NAD(P)-binding Rossmann-like Domain"/>
    <property type="match status" value="1"/>
</dbReference>
<sequence length="296" mass="32460">MEATQKKTVVVFGATGAQGGSVAQALLDDGTFSVRAVTRDPSQPAAQALLSRGAEVVKGDLNDLPVLEQIMFGAYGAFVVTAQCPSKEQESNQGRNSAEAAKHQGLKHVVFSGLDHVEKVTGGRLKIPFFDSKGEAEAHYRKLGVPFTSVRLPCYFENFLNFCRPQKEPGKDVYTIAMPMGDTPIHAMSVSDLGPVVLNILKAPEIYIGKAINLSVEALTVQGFASILSQHLGKDIQDAKISVEAYEQQGPKAYADMYRYLQMKTSYDEALTRQLNPRAKSFQQWVEENKLKFQDL</sequence>
<organism evidence="5 6">
    <name type="scientific">Pogona vitticeps</name>
    <name type="common">central bearded dragon</name>
    <dbReference type="NCBI Taxonomy" id="103695"/>
    <lineage>
        <taxon>Eukaryota</taxon>
        <taxon>Metazoa</taxon>
        <taxon>Chordata</taxon>
        <taxon>Craniata</taxon>
        <taxon>Vertebrata</taxon>
        <taxon>Euteleostomi</taxon>
        <taxon>Lepidosauria</taxon>
        <taxon>Squamata</taxon>
        <taxon>Bifurcata</taxon>
        <taxon>Unidentata</taxon>
        <taxon>Episquamata</taxon>
        <taxon>Toxicofera</taxon>
        <taxon>Iguania</taxon>
        <taxon>Acrodonta</taxon>
        <taxon>Agamidae</taxon>
        <taxon>Amphibolurinae</taxon>
        <taxon>Pogona</taxon>
    </lineage>
</organism>
<evidence type="ECO:0000256" key="1">
    <source>
        <dbReference type="ARBA" id="ARBA00006328"/>
    </source>
</evidence>